<gene>
    <name evidence="2" type="ORF">Tco_0749855</name>
</gene>
<comment type="caution">
    <text evidence="2">The sequence shown here is derived from an EMBL/GenBank/DDBJ whole genome shotgun (WGS) entry which is preliminary data.</text>
</comment>
<evidence type="ECO:0000313" key="2">
    <source>
        <dbReference type="EMBL" id="GJS83314.1"/>
    </source>
</evidence>
<accession>A0ABQ4YZL8</accession>
<feature type="coiled-coil region" evidence="1">
    <location>
        <begin position="264"/>
        <end position="319"/>
    </location>
</feature>
<keyword evidence="1" id="KW-0175">Coiled coil</keyword>
<organism evidence="2 3">
    <name type="scientific">Tanacetum coccineum</name>
    <dbReference type="NCBI Taxonomy" id="301880"/>
    <lineage>
        <taxon>Eukaryota</taxon>
        <taxon>Viridiplantae</taxon>
        <taxon>Streptophyta</taxon>
        <taxon>Embryophyta</taxon>
        <taxon>Tracheophyta</taxon>
        <taxon>Spermatophyta</taxon>
        <taxon>Magnoliopsida</taxon>
        <taxon>eudicotyledons</taxon>
        <taxon>Gunneridae</taxon>
        <taxon>Pentapetalae</taxon>
        <taxon>asterids</taxon>
        <taxon>campanulids</taxon>
        <taxon>Asterales</taxon>
        <taxon>Asteraceae</taxon>
        <taxon>Asteroideae</taxon>
        <taxon>Anthemideae</taxon>
        <taxon>Anthemidinae</taxon>
        <taxon>Tanacetum</taxon>
    </lineage>
</organism>
<dbReference type="Proteomes" id="UP001151760">
    <property type="component" value="Unassembled WGS sequence"/>
</dbReference>
<proteinExistence type="predicted"/>
<sequence>MQHPSDAKIVKESHHLSSPLLKRCPSHTTAPSSEGVVILLPTLDEIVASLPDPRLAKKLKGPSLAPIPRLGKRLGAPPSIAVASVSEPSHVGTSPPAPTFGRSLYLGGAVASGRAGKSGAHMDEVMRRQMDQLDCLARSALARDAEYDQILDDDFGTATRGEEIDLTIFPLAPGPYHMPYPHEGVSSPLYTREEWNRPHAPECNVLCKDIFKDPDVCRKALDRTITPESLLPLEFSNHVNVLSALWVSHCYVLNSRYTNLVSSRAHLQEKLDKKKGDVKLLRLEVTSLDSKLENLQRDCDALCQENRELRSHRDAASEEFVGSGVEGIVQKLLSSDEFHTALALVAYFGINYGVERGLRIGRTDVEFEAAIQKVSNFHVGAKADFDKTPDDFPTAPFPFLSKIDAASEGSLSNVVQILPDKFVRSATSVAAAPSSANEALKQVPP</sequence>
<evidence type="ECO:0000313" key="3">
    <source>
        <dbReference type="Proteomes" id="UP001151760"/>
    </source>
</evidence>
<protein>
    <submittedName>
        <fullName evidence="2">Uncharacterized protein</fullName>
    </submittedName>
</protein>
<keyword evidence="3" id="KW-1185">Reference proteome</keyword>
<name>A0ABQ4YZL8_9ASTR</name>
<reference evidence="2" key="1">
    <citation type="journal article" date="2022" name="Int. J. Mol. Sci.">
        <title>Draft Genome of Tanacetum Coccineum: Genomic Comparison of Closely Related Tanacetum-Family Plants.</title>
        <authorList>
            <person name="Yamashiro T."/>
            <person name="Shiraishi A."/>
            <person name="Nakayama K."/>
            <person name="Satake H."/>
        </authorList>
    </citation>
    <scope>NUCLEOTIDE SEQUENCE</scope>
</reference>
<evidence type="ECO:0000256" key="1">
    <source>
        <dbReference type="SAM" id="Coils"/>
    </source>
</evidence>
<reference evidence="2" key="2">
    <citation type="submission" date="2022-01" db="EMBL/GenBank/DDBJ databases">
        <authorList>
            <person name="Yamashiro T."/>
            <person name="Shiraishi A."/>
            <person name="Satake H."/>
            <person name="Nakayama K."/>
        </authorList>
    </citation>
    <scope>NUCLEOTIDE SEQUENCE</scope>
</reference>
<dbReference type="EMBL" id="BQNB010010891">
    <property type="protein sequence ID" value="GJS83314.1"/>
    <property type="molecule type" value="Genomic_DNA"/>
</dbReference>